<feature type="region of interest" description="Disordered" evidence="1">
    <location>
        <begin position="98"/>
        <end position="118"/>
    </location>
</feature>
<sequence length="157" mass="17074">MPTKTGARLTAQDALSALGSSNGWEVRAGAFSERRLSFERGGVKATMLTADFHPGGALKNAIRYEGGKVVAELRKDDPKRRKTFEGWLREKPALTDPNRFKVEPIDPDTGASAAEPEVESPEVKFCGLPSAQMGCVLCGAVVFDMRAHTEWHKGMGR</sequence>
<gene>
    <name evidence="2" type="primary">139</name>
    <name evidence="2" type="ORF">SEA_STORMAGEDDON_139</name>
</gene>
<name>A0A649VSS5_9CAUD</name>
<accession>A0A649VSS5</accession>
<evidence type="ECO:0000256" key="1">
    <source>
        <dbReference type="SAM" id="MobiDB-lite"/>
    </source>
</evidence>
<evidence type="ECO:0000313" key="2">
    <source>
        <dbReference type="EMBL" id="QGJ94999.1"/>
    </source>
</evidence>
<organism evidence="2 3">
    <name type="scientific">Gordonia phage Stormageddon</name>
    <dbReference type="NCBI Taxonomy" id="2656541"/>
    <lineage>
        <taxon>Viruses</taxon>
        <taxon>Duplodnaviria</taxon>
        <taxon>Heunggongvirae</taxon>
        <taxon>Uroviricota</taxon>
        <taxon>Caudoviricetes</taxon>
        <taxon>Stormageddonvirus</taxon>
        <taxon>Stormageddonvirus Stormageddon</taxon>
    </lineage>
</organism>
<proteinExistence type="predicted"/>
<dbReference type="RefSeq" id="YP_010059614.1">
    <property type="nucleotide sequence ID" value="NC_054726.1"/>
</dbReference>
<reference evidence="2 3" key="1">
    <citation type="submission" date="2019-10" db="EMBL/GenBank/DDBJ databases">
        <authorList>
            <person name="Garlena R.A."/>
            <person name="Russell D.A."/>
            <person name="Pope W.H."/>
            <person name="Jacobs-Sera D."/>
            <person name="Hatfull G.F."/>
        </authorList>
    </citation>
    <scope>NUCLEOTIDE SEQUENCE [LARGE SCALE GENOMIC DNA]</scope>
</reference>
<dbReference type="Proteomes" id="UP000423065">
    <property type="component" value="Segment"/>
</dbReference>
<dbReference type="GeneID" id="64766846"/>
<dbReference type="KEGG" id="vg:64766846"/>
<evidence type="ECO:0000313" key="3">
    <source>
        <dbReference type="Proteomes" id="UP000423065"/>
    </source>
</evidence>
<protein>
    <submittedName>
        <fullName evidence="2">Uncharacterized protein</fullName>
    </submittedName>
</protein>
<dbReference type="EMBL" id="MN586040">
    <property type="protein sequence ID" value="QGJ94999.1"/>
    <property type="molecule type" value="Genomic_DNA"/>
</dbReference>
<keyword evidence="3" id="KW-1185">Reference proteome</keyword>